<dbReference type="GO" id="GO:0005085">
    <property type="term" value="F:guanyl-nucleotide exchange factor activity"/>
    <property type="evidence" value="ECO:0007669"/>
    <property type="project" value="UniProtKB-KW"/>
</dbReference>
<evidence type="ECO:0008006" key="10">
    <source>
        <dbReference type="Google" id="ProtNLM"/>
    </source>
</evidence>
<keyword evidence="5" id="KW-1133">Transmembrane helix</keyword>
<dbReference type="InterPro" id="IPR035899">
    <property type="entry name" value="DBL_dom_sf"/>
</dbReference>
<comment type="caution">
    <text evidence="8">The sequence shown here is derived from an EMBL/GenBank/DDBJ whole genome shotgun (WGS) entry which is preliminary data.</text>
</comment>
<sequence>ENYPVSSSDGKTESVANLQPQPSLSSLQSSSPGPKRSGNTLRKWLTSPVRRLSHGSSVKKLPNNKQKKTGPGSGREESRKSIDLGTPDPTMQDDIIDERFLSKDGNVLSKPPSGMQSGGEEEQDEEAHTPLPPPMEIIKDPSAQDDKSSSLLTSLQSSSEVPSAAELVSAIEKLVKTKMTLEPGAYPGFSSLSPPEQTTPVFMKKIEEKGIPDDMKGKDKIVFGNIHQIYDWHRDLQERRLHMYVVYCQNKPKSEYIVAEYDTYFDGIQQDTQCRLTLSDFLIKPIQRITKYQLLLKDFLKYSSKAGIDCEQIEKAVDLMSQVPKLCNDMMNLGRLQGYEGKLTSQGKLLQQETFFVTEQDSGVLSRSKERRVFLFEQIVIFGELLRKGSSTPGYQFKKSIKVSYLGLEDSADSDPCGSSSLTRDRSISGSRSCMSSHSRPSSAVGFGDKETERGRSQMKASTSNGGSTCFDSRDIEGGCNGVSSTMLVSQDYSALKENEICVSQGETVQILATNQQNMYLVYRPANSQSPAAEGWVPGHIVVPLTKSIKDSSSTSSFSAAVADANNIKKSLSWNTLRARKRAEAKDSFSSAGVRGQENGLLRKSKESSTPPPLASPATRAKGKVSKAGRRRTPVMSCVCRNPSPALCPYLVFIFLLNLCVCACLCANLHTHTHT</sequence>
<feature type="compositionally biased region" description="Low complexity" evidence="4">
    <location>
        <begin position="428"/>
        <end position="443"/>
    </location>
</feature>
<gene>
    <name evidence="8" type="ORF">FQN60_018505</name>
</gene>
<keyword evidence="9" id="KW-1185">Reference proteome</keyword>
<evidence type="ECO:0000256" key="5">
    <source>
        <dbReference type="SAM" id="Phobius"/>
    </source>
</evidence>
<dbReference type="PROSITE" id="PS50010">
    <property type="entry name" value="DH_2"/>
    <property type="match status" value="1"/>
</dbReference>
<dbReference type="PANTHER" id="PTHR22826">
    <property type="entry name" value="RHO GUANINE EXCHANGE FACTOR-RELATED"/>
    <property type="match status" value="1"/>
</dbReference>
<dbReference type="Gene3D" id="1.20.900.10">
    <property type="entry name" value="Dbl homology (DH) domain"/>
    <property type="match status" value="1"/>
</dbReference>
<dbReference type="FunFam" id="2.30.30.40:FF:000038">
    <property type="entry name" value="kalirin isoform X1"/>
    <property type="match status" value="1"/>
</dbReference>
<evidence type="ECO:0000256" key="1">
    <source>
        <dbReference type="ARBA" id="ARBA00022443"/>
    </source>
</evidence>
<dbReference type="Pfam" id="PF22697">
    <property type="entry name" value="SOS1_NGEF_PH"/>
    <property type="match status" value="1"/>
</dbReference>
<reference evidence="8 9" key="1">
    <citation type="submission" date="2019-08" db="EMBL/GenBank/DDBJ databases">
        <title>A chromosome-level genome assembly, high-density linkage maps, and genome scans reveal the genomic architecture of hybrid incompatibilities underlying speciation via character displacement in darters (Percidae: Etheostominae).</title>
        <authorList>
            <person name="Moran R.L."/>
            <person name="Catchen J.M."/>
            <person name="Fuller R.C."/>
        </authorList>
    </citation>
    <scope>NUCLEOTIDE SEQUENCE [LARGE SCALE GENOMIC DNA]</scope>
    <source>
        <strain evidence="8">EspeVRDwgs_2016</strain>
        <tissue evidence="8">Muscle</tissue>
    </source>
</reference>
<dbReference type="PANTHER" id="PTHR22826:SF49">
    <property type="entry name" value="KALIRIN"/>
    <property type="match status" value="1"/>
</dbReference>
<dbReference type="GO" id="GO:0007411">
    <property type="term" value="P:axon guidance"/>
    <property type="evidence" value="ECO:0007669"/>
    <property type="project" value="TreeGrafter"/>
</dbReference>
<keyword evidence="2" id="KW-0344">Guanine-nucleotide releasing factor</keyword>
<keyword evidence="5" id="KW-0472">Membrane</keyword>
<dbReference type="Pfam" id="PF16609">
    <property type="entry name" value="SH3-RhoG_link"/>
    <property type="match status" value="1"/>
</dbReference>
<protein>
    <recommendedName>
        <fullName evidence="10">DH domain-containing protein</fullName>
    </recommendedName>
</protein>
<accession>A0A5J5DIH8</accession>
<evidence type="ECO:0000256" key="2">
    <source>
        <dbReference type="ARBA" id="ARBA00022658"/>
    </source>
</evidence>
<feature type="domain" description="SH3" evidence="6">
    <location>
        <begin position="482"/>
        <end position="547"/>
    </location>
</feature>
<dbReference type="PROSITE" id="PS50002">
    <property type="entry name" value="SH3"/>
    <property type="match status" value="1"/>
</dbReference>
<feature type="non-terminal residue" evidence="8">
    <location>
        <position position="1"/>
    </location>
</feature>
<keyword evidence="1 3" id="KW-0728">SH3 domain</keyword>
<feature type="region of interest" description="Disordered" evidence="4">
    <location>
        <begin position="587"/>
        <end position="628"/>
    </location>
</feature>
<evidence type="ECO:0000256" key="4">
    <source>
        <dbReference type="SAM" id="MobiDB-lite"/>
    </source>
</evidence>
<dbReference type="SUPFAM" id="SSF50044">
    <property type="entry name" value="SH3-domain"/>
    <property type="match status" value="1"/>
</dbReference>
<dbReference type="InterPro" id="IPR001452">
    <property type="entry name" value="SH3_domain"/>
</dbReference>
<evidence type="ECO:0000256" key="3">
    <source>
        <dbReference type="PROSITE-ProRule" id="PRU00192"/>
    </source>
</evidence>
<dbReference type="InterPro" id="IPR047053">
    <property type="entry name" value="Kalirin_TRIO_SH3_2"/>
</dbReference>
<evidence type="ECO:0000259" key="6">
    <source>
        <dbReference type="PROSITE" id="PS50002"/>
    </source>
</evidence>
<dbReference type="InterPro" id="IPR036028">
    <property type="entry name" value="SH3-like_dom_sf"/>
</dbReference>
<feature type="non-terminal residue" evidence="8">
    <location>
        <position position="675"/>
    </location>
</feature>
<dbReference type="Gene3D" id="2.30.30.40">
    <property type="entry name" value="SH3 Domains"/>
    <property type="match status" value="1"/>
</dbReference>
<dbReference type="InterPro" id="IPR000219">
    <property type="entry name" value="DH_dom"/>
</dbReference>
<dbReference type="SUPFAM" id="SSF50729">
    <property type="entry name" value="PH domain-like"/>
    <property type="match status" value="1"/>
</dbReference>
<dbReference type="CDD" id="cd00160">
    <property type="entry name" value="RhoGEF"/>
    <property type="match status" value="1"/>
</dbReference>
<evidence type="ECO:0000313" key="9">
    <source>
        <dbReference type="Proteomes" id="UP000327493"/>
    </source>
</evidence>
<feature type="region of interest" description="Disordered" evidence="4">
    <location>
        <begin position="1"/>
        <end position="163"/>
    </location>
</feature>
<feature type="compositionally biased region" description="Polar residues" evidence="4">
    <location>
        <begin position="459"/>
        <end position="468"/>
    </location>
</feature>
<dbReference type="SMART" id="SM00325">
    <property type="entry name" value="RhoGEF"/>
    <property type="match status" value="1"/>
</dbReference>
<dbReference type="CDD" id="cd11853">
    <property type="entry name" value="SH3_Kalirin_2"/>
    <property type="match status" value="1"/>
</dbReference>
<dbReference type="Gene3D" id="2.30.29.30">
    <property type="entry name" value="Pleckstrin-homology domain (PH domain)/Phosphotyrosine-binding domain (PTB)"/>
    <property type="match status" value="1"/>
</dbReference>
<evidence type="ECO:0000259" key="7">
    <source>
        <dbReference type="PROSITE" id="PS50010"/>
    </source>
</evidence>
<name>A0A5J5DIH8_9PERO</name>
<dbReference type="GO" id="GO:0005737">
    <property type="term" value="C:cytoplasm"/>
    <property type="evidence" value="ECO:0007669"/>
    <property type="project" value="TreeGrafter"/>
</dbReference>
<dbReference type="GO" id="GO:0019898">
    <property type="term" value="C:extrinsic component of membrane"/>
    <property type="evidence" value="ECO:0007669"/>
    <property type="project" value="TreeGrafter"/>
</dbReference>
<dbReference type="EMBL" id="VOFY01000005">
    <property type="protein sequence ID" value="KAA8593050.1"/>
    <property type="molecule type" value="Genomic_DNA"/>
</dbReference>
<evidence type="ECO:0000313" key="8">
    <source>
        <dbReference type="EMBL" id="KAA8593050.1"/>
    </source>
</evidence>
<proteinExistence type="predicted"/>
<dbReference type="SUPFAM" id="SSF48065">
    <property type="entry name" value="DBL homology domain (DH-domain)"/>
    <property type="match status" value="1"/>
</dbReference>
<dbReference type="Proteomes" id="UP000327493">
    <property type="component" value="Chromosome 5"/>
</dbReference>
<dbReference type="InterPro" id="IPR051336">
    <property type="entry name" value="RhoGEF_Guanine_NuclExch_SF"/>
</dbReference>
<dbReference type="Pfam" id="PF00621">
    <property type="entry name" value="RhoGEF"/>
    <property type="match status" value="1"/>
</dbReference>
<feature type="domain" description="DH" evidence="7">
    <location>
        <begin position="241"/>
        <end position="330"/>
    </location>
</feature>
<feature type="transmembrane region" description="Helical" evidence="5">
    <location>
        <begin position="650"/>
        <end position="669"/>
    </location>
</feature>
<organism evidence="8 9">
    <name type="scientific">Etheostoma spectabile</name>
    <name type="common">orangethroat darter</name>
    <dbReference type="NCBI Taxonomy" id="54343"/>
    <lineage>
        <taxon>Eukaryota</taxon>
        <taxon>Metazoa</taxon>
        <taxon>Chordata</taxon>
        <taxon>Craniata</taxon>
        <taxon>Vertebrata</taxon>
        <taxon>Euteleostomi</taxon>
        <taxon>Actinopterygii</taxon>
        <taxon>Neopterygii</taxon>
        <taxon>Teleostei</taxon>
        <taxon>Neoteleostei</taxon>
        <taxon>Acanthomorphata</taxon>
        <taxon>Eupercaria</taxon>
        <taxon>Perciformes</taxon>
        <taxon>Percoidei</taxon>
        <taxon>Percidae</taxon>
        <taxon>Etheostomatinae</taxon>
        <taxon>Etheostoma</taxon>
    </lineage>
</organism>
<feature type="compositionally biased region" description="Basic and acidic residues" evidence="4">
    <location>
        <begin position="137"/>
        <end position="148"/>
    </location>
</feature>
<dbReference type="AlphaFoldDB" id="A0A5J5DIH8"/>
<dbReference type="Pfam" id="PF23587">
    <property type="entry name" value="SH3_KALRN"/>
    <property type="match status" value="1"/>
</dbReference>
<feature type="compositionally biased region" description="Low complexity" evidence="4">
    <location>
        <begin position="18"/>
        <end position="32"/>
    </location>
</feature>
<dbReference type="InterPro" id="IPR011993">
    <property type="entry name" value="PH-like_dom_sf"/>
</dbReference>
<dbReference type="InterPro" id="IPR055251">
    <property type="entry name" value="SOS1_NGEF_PH"/>
</dbReference>
<feature type="compositionally biased region" description="Polar residues" evidence="4">
    <location>
        <begin position="1"/>
        <end position="17"/>
    </location>
</feature>
<keyword evidence="5" id="KW-0812">Transmembrane</keyword>
<feature type="region of interest" description="Disordered" evidence="4">
    <location>
        <begin position="410"/>
        <end position="468"/>
    </location>
</feature>
<feature type="compositionally biased region" description="Low complexity" evidence="4">
    <location>
        <begin position="149"/>
        <end position="159"/>
    </location>
</feature>